<evidence type="ECO:0000259" key="17">
    <source>
        <dbReference type="SMART" id="SM01003"/>
    </source>
</evidence>
<dbReference type="NCBIfam" id="TIGR00561">
    <property type="entry name" value="pntA"/>
    <property type="match status" value="1"/>
</dbReference>
<dbReference type="GO" id="GO:0016491">
    <property type="term" value="F:oxidoreductase activity"/>
    <property type="evidence" value="ECO:0007669"/>
    <property type="project" value="UniProtKB-KW"/>
</dbReference>
<evidence type="ECO:0000256" key="1">
    <source>
        <dbReference type="ARBA" id="ARBA00003943"/>
    </source>
</evidence>
<evidence type="ECO:0000256" key="6">
    <source>
        <dbReference type="ARBA" id="ARBA00022519"/>
    </source>
</evidence>
<dbReference type="NCBIfam" id="NF006942">
    <property type="entry name" value="PRK09424.1"/>
    <property type="match status" value="1"/>
</dbReference>
<evidence type="ECO:0000256" key="7">
    <source>
        <dbReference type="ARBA" id="ARBA00022692"/>
    </source>
</evidence>
<feature type="domain" description="Alanine dehydrogenase/pyridine nucleotide transhydrogenase NAD(H)-binding" evidence="16">
    <location>
        <begin position="146"/>
        <end position="310"/>
    </location>
</feature>
<dbReference type="InterPro" id="IPR026255">
    <property type="entry name" value="NADP_transhyd_a"/>
</dbReference>
<evidence type="ECO:0000313" key="18">
    <source>
        <dbReference type="EMBL" id="MDO8106819.1"/>
    </source>
</evidence>
<keyword evidence="6" id="KW-0997">Cell inner membrane</keyword>
<feature type="domain" description="Alanine dehydrogenase/pyridine nucleotide transhydrogenase N-terminal" evidence="17">
    <location>
        <begin position="4"/>
        <end position="137"/>
    </location>
</feature>
<dbReference type="InterPro" id="IPR036291">
    <property type="entry name" value="NAD(P)-bd_dom_sf"/>
</dbReference>
<name>A0ABT9D7I8_9CELL</name>
<evidence type="ECO:0000259" key="16">
    <source>
        <dbReference type="SMART" id="SM01002"/>
    </source>
</evidence>
<comment type="function">
    <text evidence="1">The transhydrogenation between NADH and NADP is coupled to respiration and ATP hydrolysis and functions as a proton pump across the membrane.</text>
</comment>
<dbReference type="Gene3D" id="3.40.50.720">
    <property type="entry name" value="NAD(P)-binding Rossmann-like Domain"/>
    <property type="match status" value="2"/>
</dbReference>
<dbReference type="PANTHER" id="PTHR10160:SF19">
    <property type="entry name" value="PROTON-TRANSLOCATING NAD(P)(+) TRANSHYDROGENASE"/>
    <property type="match status" value="1"/>
</dbReference>
<sequence length="518" mass="53176">MQIAVPRESRQGERLVAATPKTVGQLVGLGYEVAVESGAGVSATFSDEAYAEAGANVVDAADVWKADVVAAVNTPTEDQIAAMRDGSVLISMMMPAAHPELVETLAAHKVTGMALDAVPRISRAQALDVLSTMSNVAGYRAVIEAAESYGGMFTGQVTAAGKTAPAHVFVIGAGVAGLAAIGAAVSLGAEVRAFDVRPEVGEQIESMGAAFVQAEAAQQEVSADGYAAALTEEQERLTAEMYAAESAKADVVITTALVRGSAPRTISAEMVANMKPGSVIVDLAASGGGNCELTVPGEKIVTDNGVTIIGYTDLTSRMPQHTSQLFGTNIVNVMKLLTPGKDGELVLDFEDQVVRGMTVAHAGESMWPPPPVKVSAAPAAAAPEVPQVDPAEKARLEAEAAAAKARRRVLGAGIAAVLVVLAVMFSPASFVTAFTVFALAVVVGFYVISGVSHSLHTPLMSQTNAISGIILVGALLQIGSTNVAVMALSIVAAAIASINIFGGFLVTYRMLGMFQKEV</sequence>
<gene>
    <name evidence="18" type="ORF">Q6348_06365</name>
</gene>
<keyword evidence="8" id="KW-0547">Nucleotide-binding</keyword>
<comment type="subcellular location">
    <subcellularLocation>
        <location evidence="2">Cell inner membrane</location>
        <topology evidence="2">Multi-pass membrane protein</topology>
    </subcellularLocation>
</comment>
<keyword evidence="9" id="KW-0521">NADP</keyword>
<organism evidence="18 19">
    <name type="scientific">Actinotalea lenta</name>
    <dbReference type="NCBI Taxonomy" id="3064654"/>
    <lineage>
        <taxon>Bacteria</taxon>
        <taxon>Bacillati</taxon>
        <taxon>Actinomycetota</taxon>
        <taxon>Actinomycetes</taxon>
        <taxon>Micrococcales</taxon>
        <taxon>Cellulomonadaceae</taxon>
        <taxon>Actinotalea</taxon>
    </lineage>
</organism>
<keyword evidence="19" id="KW-1185">Reference proteome</keyword>
<dbReference type="InterPro" id="IPR024605">
    <property type="entry name" value="NADP_transhyd_a_C"/>
</dbReference>
<keyword evidence="5" id="KW-1003">Cell membrane</keyword>
<keyword evidence="13 15" id="KW-0472">Membrane</keyword>
<evidence type="ECO:0000256" key="12">
    <source>
        <dbReference type="ARBA" id="ARBA00023027"/>
    </source>
</evidence>
<evidence type="ECO:0000256" key="11">
    <source>
        <dbReference type="ARBA" id="ARBA00022989"/>
    </source>
</evidence>
<accession>A0ABT9D7I8</accession>
<dbReference type="PROSITE" id="PS00837">
    <property type="entry name" value="ALADH_PNT_2"/>
    <property type="match status" value="1"/>
</dbReference>
<feature type="transmembrane region" description="Helical" evidence="15">
    <location>
        <begin position="409"/>
        <end position="425"/>
    </location>
</feature>
<dbReference type="InterPro" id="IPR008143">
    <property type="entry name" value="Ala_DH/PNT_CS2"/>
</dbReference>
<dbReference type="EC" id="7.1.1.1" evidence="4"/>
<evidence type="ECO:0000256" key="4">
    <source>
        <dbReference type="ARBA" id="ARBA00012943"/>
    </source>
</evidence>
<reference evidence="18 19" key="1">
    <citation type="submission" date="2023-07" db="EMBL/GenBank/DDBJ databases">
        <title>Description of novel actinomycetes strains, isolated from tidal flat sediment.</title>
        <authorList>
            <person name="Lu C."/>
        </authorList>
    </citation>
    <scope>NUCLEOTIDE SEQUENCE [LARGE SCALE GENOMIC DNA]</scope>
    <source>
        <strain evidence="18 19">SYSU T00b441</strain>
    </source>
</reference>
<evidence type="ECO:0000256" key="15">
    <source>
        <dbReference type="SAM" id="Phobius"/>
    </source>
</evidence>
<dbReference type="SUPFAM" id="SSF51735">
    <property type="entry name" value="NAD(P)-binding Rossmann-fold domains"/>
    <property type="match status" value="1"/>
</dbReference>
<dbReference type="PANTHER" id="PTHR10160">
    <property type="entry name" value="NAD(P) TRANSHYDROGENASE"/>
    <property type="match status" value="1"/>
</dbReference>
<proteinExistence type="inferred from homology"/>
<evidence type="ECO:0000313" key="19">
    <source>
        <dbReference type="Proteomes" id="UP001232536"/>
    </source>
</evidence>
<evidence type="ECO:0000256" key="14">
    <source>
        <dbReference type="ARBA" id="ARBA00048202"/>
    </source>
</evidence>
<keyword evidence="12" id="KW-0520">NAD</keyword>
<evidence type="ECO:0000256" key="3">
    <source>
        <dbReference type="ARBA" id="ARBA00005689"/>
    </source>
</evidence>
<evidence type="ECO:0000256" key="5">
    <source>
        <dbReference type="ARBA" id="ARBA00022475"/>
    </source>
</evidence>
<keyword evidence="11 15" id="KW-1133">Transmembrane helix</keyword>
<comment type="caution">
    <text evidence="18">The sequence shown here is derived from an EMBL/GenBank/DDBJ whole genome shotgun (WGS) entry which is preliminary data.</text>
</comment>
<dbReference type="Pfam" id="PF01262">
    <property type="entry name" value="AlaDh_PNT_C"/>
    <property type="match status" value="1"/>
</dbReference>
<feature type="transmembrane region" description="Helical" evidence="15">
    <location>
        <begin position="431"/>
        <end position="451"/>
    </location>
</feature>
<evidence type="ECO:0000256" key="10">
    <source>
        <dbReference type="ARBA" id="ARBA00022967"/>
    </source>
</evidence>
<evidence type="ECO:0000256" key="13">
    <source>
        <dbReference type="ARBA" id="ARBA00023136"/>
    </source>
</evidence>
<protein>
    <recommendedName>
        <fullName evidence="4">proton-translocating NAD(P)(+) transhydrogenase</fullName>
        <ecNumber evidence="4">7.1.1.1</ecNumber>
    </recommendedName>
</protein>
<dbReference type="RefSeq" id="WP_304600461.1">
    <property type="nucleotide sequence ID" value="NZ_JAUQYO010000001.1"/>
</dbReference>
<comment type="similarity">
    <text evidence="3">Belongs to the AlaDH/PNT family.</text>
</comment>
<keyword evidence="10" id="KW-1278">Translocase</keyword>
<evidence type="ECO:0000256" key="9">
    <source>
        <dbReference type="ARBA" id="ARBA00022857"/>
    </source>
</evidence>
<dbReference type="EMBL" id="JAUQYP010000001">
    <property type="protein sequence ID" value="MDO8106819.1"/>
    <property type="molecule type" value="Genomic_DNA"/>
</dbReference>
<keyword evidence="18" id="KW-0560">Oxidoreductase</keyword>
<dbReference type="Pfam" id="PF12769">
    <property type="entry name" value="PNTB_4TM"/>
    <property type="match status" value="1"/>
</dbReference>
<dbReference type="Pfam" id="PF05222">
    <property type="entry name" value="AlaDh_PNT_N"/>
    <property type="match status" value="1"/>
</dbReference>
<evidence type="ECO:0000256" key="8">
    <source>
        <dbReference type="ARBA" id="ARBA00022741"/>
    </source>
</evidence>
<dbReference type="CDD" id="cd05304">
    <property type="entry name" value="Rubrum_tdh"/>
    <property type="match status" value="1"/>
</dbReference>
<dbReference type="InterPro" id="IPR007698">
    <property type="entry name" value="AlaDH/PNT_NAD(H)-bd"/>
</dbReference>
<dbReference type="InterPro" id="IPR007886">
    <property type="entry name" value="AlaDH/PNT_N"/>
</dbReference>
<evidence type="ECO:0000256" key="2">
    <source>
        <dbReference type="ARBA" id="ARBA00004429"/>
    </source>
</evidence>
<dbReference type="PIRSF" id="PIRSF000203">
    <property type="entry name" value="NADP_transhydrogenase_alpha"/>
    <property type="match status" value="1"/>
</dbReference>
<dbReference type="SMART" id="SM01002">
    <property type="entry name" value="AlaDh_PNT_C"/>
    <property type="match status" value="1"/>
</dbReference>
<feature type="transmembrane region" description="Helical" evidence="15">
    <location>
        <begin position="463"/>
        <end position="480"/>
    </location>
</feature>
<dbReference type="SUPFAM" id="SSF52283">
    <property type="entry name" value="Formate/glycerate dehydrogenase catalytic domain-like"/>
    <property type="match status" value="1"/>
</dbReference>
<feature type="transmembrane region" description="Helical" evidence="15">
    <location>
        <begin position="486"/>
        <end position="508"/>
    </location>
</feature>
<dbReference type="Proteomes" id="UP001232536">
    <property type="component" value="Unassembled WGS sequence"/>
</dbReference>
<keyword evidence="7 15" id="KW-0812">Transmembrane</keyword>
<comment type="catalytic activity">
    <reaction evidence="14">
        <text>NAD(+) + NADPH + H(+)(in) = NADH + NADP(+) + H(+)(out)</text>
        <dbReference type="Rhea" id="RHEA:47992"/>
        <dbReference type="ChEBI" id="CHEBI:15378"/>
        <dbReference type="ChEBI" id="CHEBI:57540"/>
        <dbReference type="ChEBI" id="CHEBI:57783"/>
        <dbReference type="ChEBI" id="CHEBI:57945"/>
        <dbReference type="ChEBI" id="CHEBI:58349"/>
        <dbReference type="EC" id="7.1.1.1"/>
    </reaction>
</comment>
<dbReference type="SMART" id="SM01003">
    <property type="entry name" value="AlaDh_PNT_N"/>
    <property type="match status" value="1"/>
</dbReference>